<dbReference type="EMBL" id="CP035493">
    <property type="protein sequence ID" value="QAY71577.1"/>
    <property type="molecule type" value="Genomic_DNA"/>
</dbReference>
<dbReference type="Pfam" id="PF02687">
    <property type="entry name" value="FtsX"/>
    <property type="match status" value="1"/>
</dbReference>
<dbReference type="InterPro" id="IPR003838">
    <property type="entry name" value="ABC3_permease_C"/>
</dbReference>
<dbReference type="PANTHER" id="PTHR30287">
    <property type="entry name" value="MEMBRANE COMPONENT OF PREDICTED ABC SUPERFAMILY METABOLITE UPTAKE TRANSPORTER"/>
    <property type="match status" value="1"/>
</dbReference>
<keyword evidence="5 6" id="KW-0472">Membrane</keyword>
<dbReference type="GO" id="GO:0005886">
    <property type="term" value="C:plasma membrane"/>
    <property type="evidence" value="ECO:0007669"/>
    <property type="project" value="UniProtKB-SubCell"/>
</dbReference>
<keyword evidence="4 6" id="KW-1133">Transmembrane helix</keyword>
<proteinExistence type="predicted"/>
<evidence type="ECO:0000256" key="6">
    <source>
        <dbReference type="SAM" id="Phobius"/>
    </source>
</evidence>
<protein>
    <submittedName>
        <fullName evidence="8">FtsX-like permease family protein</fullName>
    </submittedName>
</protein>
<feature type="transmembrane region" description="Helical" evidence="6">
    <location>
        <begin position="339"/>
        <end position="369"/>
    </location>
</feature>
<comment type="subcellular location">
    <subcellularLocation>
        <location evidence="1">Cell membrane</location>
        <topology evidence="1">Multi-pass membrane protein</topology>
    </subcellularLocation>
</comment>
<feature type="transmembrane region" description="Helical" evidence="6">
    <location>
        <begin position="465"/>
        <end position="489"/>
    </location>
</feature>
<evidence type="ECO:0000313" key="8">
    <source>
        <dbReference type="EMBL" id="QAY71577.1"/>
    </source>
</evidence>
<evidence type="ECO:0000313" key="9">
    <source>
        <dbReference type="Proteomes" id="UP000292118"/>
    </source>
</evidence>
<evidence type="ECO:0000259" key="7">
    <source>
        <dbReference type="Pfam" id="PF02687"/>
    </source>
</evidence>
<dbReference type="AlphaFoldDB" id="A0A4P6FD96"/>
<organism evidence="8 9">
    <name type="scientific">Xylanimonas protaetiae</name>
    <dbReference type="NCBI Taxonomy" id="2509457"/>
    <lineage>
        <taxon>Bacteria</taxon>
        <taxon>Bacillati</taxon>
        <taxon>Actinomycetota</taxon>
        <taxon>Actinomycetes</taxon>
        <taxon>Micrococcales</taxon>
        <taxon>Promicromonosporaceae</taxon>
        <taxon>Xylanimonas</taxon>
    </lineage>
</organism>
<keyword evidence="2" id="KW-1003">Cell membrane</keyword>
<gene>
    <name evidence="8" type="ORF">ET471_17350</name>
</gene>
<feature type="transmembrane region" description="Helical" evidence="6">
    <location>
        <begin position="438"/>
        <end position="459"/>
    </location>
</feature>
<dbReference type="RefSeq" id="WP_129190399.1">
    <property type="nucleotide sequence ID" value="NZ_CP035493.1"/>
</dbReference>
<evidence type="ECO:0000256" key="1">
    <source>
        <dbReference type="ARBA" id="ARBA00004651"/>
    </source>
</evidence>
<feature type="transmembrane region" description="Helical" evidence="6">
    <location>
        <begin position="812"/>
        <end position="841"/>
    </location>
</feature>
<dbReference type="KEGG" id="xya:ET471_17350"/>
<sequence>MSRLRFTARLAVRDLLRSRGQAALVLATIAVPVLVGAAATTTARSLDLTETRQLDATIGPAATAWVDAYQRPGLVQSPTGSVRTDDAAAPAVPPTLAAYETALARVLGTPDDVHRMLVASPRWTGEDGRYRDGGYLIETDLTVPDVAAAFPLAAGRVPREPGEVVVDHALADALDLDPGATLTATPPPGTAGVDVAASRVSVVGVLRPVPGAADRMAAVGLPGTAARVPATLGDASQGSVRWIVTGPPVTWEQVQAVNALGSVVLSREVIARPPSAGQVAFPGDATATSDQDRALYVILGAAAVALAALMVAPAFAVAARRHRRELGLLSSVGAQGRDLRRVVVLQGVLAGTVASVAGAAGGIGVAAAIRGVTLAAGSVAMPDLRLNGAALALLVTNGIVSPTLAAWWPARQAAREDPVAALTGRPSVGGVPRERRRALTVAALAVGVLLSGAGVTASAPVLLGVGALTLLGGVLGSLGRIVGLLARLAPRLATPARYALRDADRRRSRTVPAVAGVLAAVALAVGAAGFSASYDAHGRAVYDAPSGVGTVRVAAPAADAGPDATTPRQWAALGDTLTRELPGGPVVPVRVGLSANASSPVWLDVAWVGGTAPSVPPLRVYPASWVPAADPNAPLVDDGTLVARLGLPGSAEAAAALAAGRVVVRWPQQVTPEGTARIGVGHAAVPSAVEVPATAVDLGSDRLRVIVPPTLADRLALRTVQEGLLAPSTPLPDVDAEHAALAALAAVVPGVEMAVERGPRSDGGAWTLALALTAAVLAAAAAGTCVALAAADVRPDLATLAAVGAPRRVRRGLAVAHAAVILVLGVGAGAVLGLAFAWAAVAGRRFGLHGVDPTWSFVWPWPVLALLVLAIPAVTLTGAWLLTPARLPLTRRLAG</sequence>
<evidence type="ECO:0000256" key="3">
    <source>
        <dbReference type="ARBA" id="ARBA00022692"/>
    </source>
</evidence>
<feature type="transmembrane region" description="Helical" evidence="6">
    <location>
        <begin position="765"/>
        <end position="791"/>
    </location>
</feature>
<feature type="transmembrane region" description="Helical" evidence="6">
    <location>
        <begin position="510"/>
        <end position="530"/>
    </location>
</feature>
<feature type="transmembrane region" description="Helical" evidence="6">
    <location>
        <begin position="389"/>
        <end position="408"/>
    </location>
</feature>
<evidence type="ECO:0000256" key="5">
    <source>
        <dbReference type="ARBA" id="ARBA00023136"/>
    </source>
</evidence>
<evidence type="ECO:0000256" key="2">
    <source>
        <dbReference type="ARBA" id="ARBA00022475"/>
    </source>
</evidence>
<dbReference type="PANTHER" id="PTHR30287:SF1">
    <property type="entry name" value="INNER MEMBRANE PROTEIN"/>
    <property type="match status" value="1"/>
</dbReference>
<feature type="transmembrane region" description="Helical" evidence="6">
    <location>
        <begin position="294"/>
        <end position="318"/>
    </location>
</feature>
<dbReference type="InterPro" id="IPR038766">
    <property type="entry name" value="Membrane_comp_ABC_pdt"/>
</dbReference>
<feature type="transmembrane region" description="Helical" evidence="6">
    <location>
        <begin position="861"/>
        <end position="882"/>
    </location>
</feature>
<reference evidence="8 9" key="1">
    <citation type="submission" date="2019-01" db="EMBL/GenBank/DDBJ databases">
        <title>Genome sequencing of strain FW10M-9.</title>
        <authorList>
            <person name="Heo J."/>
            <person name="Kim S.-J."/>
            <person name="Kim J.-S."/>
            <person name="Hong S.-B."/>
            <person name="Kwon S.-W."/>
        </authorList>
    </citation>
    <scope>NUCLEOTIDE SEQUENCE [LARGE SCALE GENOMIC DNA]</scope>
    <source>
        <strain evidence="8 9">FW10M-9</strain>
    </source>
</reference>
<dbReference type="OrthoDB" id="5089158at2"/>
<keyword evidence="9" id="KW-1185">Reference proteome</keyword>
<evidence type="ECO:0000256" key="4">
    <source>
        <dbReference type="ARBA" id="ARBA00022989"/>
    </source>
</evidence>
<name>A0A4P6FD96_9MICO</name>
<keyword evidence="3 6" id="KW-0812">Transmembrane</keyword>
<feature type="domain" description="ABC3 transporter permease C-terminal" evidence="7">
    <location>
        <begin position="298"/>
        <end position="418"/>
    </location>
</feature>
<accession>A0A4P6FD96</accession>
<dbReference type="Proteomes" id="UP000292118">
    <property type="component" value="Chromosome"/>
</dbReference>